<organism evidence="1">
    <name type="scientific">Bradyrhizobium septentrionale</name>
    <dbReference type="NCBI Taxonomy" id="1404411"/>
    <lineage>
        <taxon>Bacteria</taxon>
        <taxon>Pseudomonadati</taxon>
        <taxon>Pseudomonadota</taxon>
        <taxon>Alphaproteobacteria</taxon>
        <taxon>Hyphomicrobiales</taxon>
        <taxon>Nitrobacteraceae</taxon>
        <taxon>Bradyrhizobium</taxon>
    </lineage>
</organism>
<accession>A0A974A430</accession>
<dbReference type="RefSeq" id="WP_166215168.1">
    <property type="nucleotide sequence ID" value="NZ_CP088285.1"/>
</dbReference>
<name>A0A974A430_9BRAD</name>
<gene>
    <name evidence="1" type="ORF">HAP48_032890</name>
</gene>
<comment type="caution">
    <text evidence="1">The sequence shown here is derived from an EMBL/GenBank/DDBJ whole genome shotgun (WGS) entry which is preliminary data.</text>
</comment>
<proteinExistence type="predicted"/>
<evidence type="ECO:0000313" key="1">
    <source>
        <dbReference type="EMBL" id="NVI47668.1"/>
    </source>
</evidence>
<sequence length="66" mass="7578">MWRLPIIPESFVARLSLIGGRGQIEMTEHLLVSSDFAAIRAELMARGLTRLARYPEDEPRIVEVWL</sequence>
<dbReference type="EMBL" id="JAAOLE020000001">
    <property type="protein sequence ID" value="NVI47668.1"/>
    <property type="molecule type" value="Genomic_DNA"/>
</dbReference>
<reference evidence="1" key="1">
    <citation type="submission" date="2020-06" db="EMBL/GenBank/DDBJ databases">
        <title>Whole Genome Sequence of Bradyrhizobium sp. Strain 1S1.</title>
        <authorList>
            <person name="Bromfield E.S.P."/>
            <person name="Cloutier S."/>
        </authorList>
    </citation>
    <scope>NUCLEOTIDE SEQUENCE [LARGE SCALE GENOMIC DNA]</scope>
    <source>
        <strain evidence="1">1S1</strain>
    </source>
</reference>
<protein>
    <submittedName>
        <fullName evidence="1">Uncharacterized protein</fullName>
    </submittedName>
</protein>
<dbReference type="AlphaFoldDB" id="A0A974A430"/>